<feature type="domain" description="Major facilitator superfamily (MFS) profile" evidence="7">
    <location>
        <begin position="22"/>
        <end position="397"/>
    </location>
</feature>
<protein>
    <submittedName>
        <fullName evidence="8">MFS transporter</fullName>
    </submittedName>
</protein>
<evidence type="ECO:0000313" key="9">
    <source>
        <dbReference type="Proteomes" id="UP001164963"/>
    </source>
</evidence>
<name>A0ABY6PM79_9ACTN</name>
<dbReference type="SUPFAM" id="SSF103473">
    <property type="entry name" value="MFS general substrate transporter"/>
    <property type="match status" value="1"/>
</dbReference>
<feature type="transmembrane region" description="Helical" evidence="6">
    <location>
        <begin position="374"/>
        <end position="394"/>
    </location>
</feature>
<sequence length="410" mass="41350">MTMNSAVTMTGIPPAPARRRAVLTLLTACVFVVGTAEWVMVGLLPELSTDLHRPLPTVGVLVTVYALVVTVAGPLVTLGMLGIARHRTLLILLGVFVAGNAAAALATGFGVLAAARMLTALTHSTVFATALVIAVTTVPAGHRGRAIAMVTAGWNLATVLGAPLGTWIGDHYGWRTTFAGIAILGAALLVATSVLVRPTAPRPAGRPGGEVREILKPRVAAVLAIIVVAQAGLFTTYTYIAPLLREVSGFTASAVTMLLALFGLGSVVGNILGGRLADRAPRAALCALLAALAAVLAAFTLTSQSRWAAGATVLILGVIAAALIPLLQDRALASAPEAPTLVTAISASAFNLGVAAGSTLGGQAVTAGSSLGDLPWIGALVTLAAVGLAATTAARRRCGQPRTPTTCSVQ</sequence>
<reference evidence="8" key="1">
    <citation type="journal article" date="2022" name="Front. Microbiol.">
        <title>Mirubactin C rescues the lethal effect of cell wall biosynthesis mutations in Bacillus subtilis.</title>
        <authorList>
            <person name="Kepplinger B."/>
            <person name="Wen X."/>
            <person name="Tyler A.R."/>
            <person name="Kim B.Y."/>
            <person name="Brown J."/>
            <person name="Banks P."/>
            <person name="Dashti Y."/>
            <person name="Mackenzie E.S."/>
            <person name="Wills C."/>
            <person name="Kawai Y."/>
            <person name="Waldron K.J."/>
            <person name="Allenby N.E.E."/>
            <person name="Wu L.J."/>
            <person name="Hall M.J."/>
            <person name="Errington J."/>
        </authorList>
    </citation>
    <scope>NUCLEOTIDE SEQUENCE</scope>
    <source>
        <strain evidence="8">MDA8-470</strain>
    </source>
</reference>
<dbReference type="PANTHER" id="PTHR43124">
    <property type="entry name" value="PURINE EFFLUX PUMP PBUE"/>
    <property type="match status" value="1"/>
</dbReference>
<dbReference type="InterPro" id="IPR011701">
    <property type="entry name" value="MFS"/>
</dbReference>
<evidence type="ECO:0000256" key="3">
    <source>
        <dbReference type="ARBA" id="ARBA00022692"/>
    </source>
</evidence>
<evidence type="ECO:0000256" key="2">
    <source>
        <dbReference type="ARBA" id="ARBA00022475"/>
    </source>
</evidence>
<dbReference type="CDD" id="cd17324">
    <property type="entry name" value="MFS_NepI_like"/>
    <property type="match status" value="1"/>
</dbReference>
<feature type="transmembrane region" description="Helical" evidence="6">
    <location>
        <begin position="60"/>
        <end position="83"/>
    </location>
</feature>
<organism evidence="8 9">
    <name type="scientific">Streptomyces drozdowiczii</name>
    <dbReference type="NCBI Taxonomy" id="202862"/>
    <lineage>
        <taxon>Bacteria</taxon>
        <taxon>Bacillati</taxon>
        <taxon>Actinomycetota</taxon>
        <taxon>Actinomycetes</taxon>
        <taxon>Kitasatosporales</taxon>
        <taxon>Streptomycetaceae</taxon>
        <taxon>Streptomyces</taxon>
    </lineage>
</organism>
<dbReference type="InterPro" id="IPR020846">
    <property type="entry name" value="MFS_dom"/>
</dbReference>
<feature type="transmembrane region" description="Helical" evidence="6">
    <location>
        <begin position="284"/>
        <end position="301"/>
    </location>
</feature>
<keyword evidence="4 6" id="KW-1133">Transmembrane helix</keyword>
<accession>A0ABY6PM79</accession>
<gene>
    <name evidence="8" type="ORF">NEH16_03485</name>
</gene>
<dbReference type="RefSeq" id="WP_265539089.1">
    <property type="nucleotide sequence ID" value="NZ_CP098740.1"/>
</dbReference>
<evidence type="ECO:0000256" key="5">
    <source>
        <dbReference type="ARBA" id="ARBA00023136"/>
    </source>
</evidence>
<feature type="transmembrane region" description="Helical" evidence="6">
    <location>
        <begin position="90"/>
        <end position="114"/>
    </location>
</feature>
<evidence type="ECO:0000259" key="7">
    <source>
        <dbReference type="PROSITE" id="PS50850"/>
    </source>
</evidence>
<feature type="transmembrane region" description="Helical" evidence="6">
    <location>
        <begin position="147"/>
        <end position="168"/>
    </location>
</feature>
<feature type="transmembrane region" description="Helical" evidence="6">
    <location>
        <begin position="120"/>
        <end position="140"/>
    </location>
</feature>
<comment type="subcellular location">
    <subcellularLocation>
        <location evidence="1">Cell membrane</location>
        <topology evidence="1">Multi-pass membrane protein</topology>
    </subcellularLocation>
</comment>
<dbReference type="InterPro" id="IPR036259">
    <property type="entry name" value="MFS_trans_sf"/>
</dbReference>
<keyword evidence="5 6" id="KW-0472">Membrane</keyword>
<evidence type="ECO:0000256" key="6">
    <source>
        <dbReference type="SAM" id="Phobius"/>
    </source>
</evidence>
<keyword evidence="9" id="KW-1185">Reference proteome</keyword>
<dbReference type="EMBL" id="CP098740">
    <property type="protein sequence ID" value="UZK53313.1"/>
    <property type="molecule type" value="Genomic_DNA"/>
</dbReference>
<evidence type="ECO:0000256" key="4">
    <source>
        <dbReference type="ARBA" id="ARBA00022989"/>
    </source>
</evidence>
<dbReference type="Pfam" id="PF07690">
    <property type="entry name" value="MFS_1"/>
    <property type="match status" value="1"/>
</dbReference>
<dbReference type="InterPro" id="IPR050189">
    <property type="entry name" value="MFS_Efflux_Transporters"/>
</dbReference>
<keyword evidence="3 6" id="KW-0812">Transmembrane</keyword>
<dbReference type="Gene3D" id="1.20.1250.20">
    <property type="entry name" value="MFS general substrate transporter like domains"/>
    <property type="match status" value="1"/>
</dbReference>
<dbReference type="PANTHER" id="PTHR43124:SF3">
    <property type="entry name" value="CHLORAMPHENICOL EFFLUX PUMP RV0191"/>
    <property type="match status" value="1"/>
</dbReference>
<dbReference type="Proteomes" id="UP001164963">
    <property type="component" value="Chromosome"/>
</dbReference>
<feature type="transmembrane region" description="Helical" evidence="6">
    <location>
        <begin position="339"/>
        <end position="362"/>
    </location>
</feature>
<feature type="transmembrane region" description="Helical" evidence="6">
    <location>
        <begin position="217"/>
        <end position="240"/>
    </location>
</feature>
<proteinExistence type="predicted"/>
<evidence type="ECO:0000313" key="8">
    <source>
        <dbReference type="EMBL" id="UZK53313.1"/>
    </source>
</evidence>
<dbReference type="PROSITE" id="PS50850">
    <property type="entry name" value="MFS"/>
    <property type="match status" value="1"/>
</dbReference>
<feature type="transmembrane region" description="Helical" evidence="6">
    <location>
        <begin position="174"/>
        <end position="196"/>
    </location>
</feature>
<evidence type="ECO:0000256" key="1">
    <source>
        <dbReference type="ARBA" id="ARBA00004651"/>
    </source>
</evidence>
<feature type="transmembrane region" description="Helical" evidence="6">
    <location>
        <begin position="307"/>
        <end position="327"/>
    </location>
</feature>
<keyword evidence="2" id="KW-1003">Cell membrane</keyword>
<feature type="transmembrane region" description="Helical" evidence="6">
    <location>
        <begin position="252"/>
        <end position="272"/>
    </location>
</feature>